<accession>A0A9P9IRY5</accession>
<dbReference type="PANTHER" id="PTHR47784">
    <property type="entry name" value="STEROL UPTAKE CONTROL PROTEIN 2"/>
    <property type="match status" value="1"/>
</dbReference>
<evidence type="ECO:0000313" key="4">
    <source>
        <dbReference type="Proteomes" id="UP000738349"/>
    </source>
</evidence>
<dbReference type="EMBL" id="JAGMUV010000018">
    <property type="protein sequence ID" value="KAH7128975.1"/>
    <property type="molecule type" value="Genomic_DNA"/>
</dbReference>
<evidence type="ECO:0000313" key="3">
    <source>
        <dbReference type="EMBL" id="KAH7128975.1"/>
    </source>
</evidence>
<name>A0A9P9IRY5_9HYPO</name>
<proteinExistence type="predicted"/>
<comment type="caution">
    <text evidence="3">The sequence shown here is derived from an EMBL/GenBank/DDBJ whole genome shotgun (WGS) entry which is preliminary data.</text>
</comment>
<organism evidence="3 4">
    <name type="scientific">Dactylonectria macrodidyma</name>
    <dbReference type="NCBI Taxonomy" id="307937"/>
    <lineage>
        <taxon>Eukaryota</taxon>
        <taxon>Fungi</taxon>
        <taxon>Dikarya</taxon>
        <taxon>Ascomycota</taxon>
        <taxon>Pezizomycotina</taxon>
        <taxon>Sordariomycetes</taxon>
        <taxon>Hypocreomycetidae</taxon>
        <taxon>Hypocreales</taxon>
        <taxon>Nectriaceae</taxon>
        <taxon>Dactylonectria</taxon>
    </lineage>
</organism>
<sequence length="389" mass="43627">MRPQSSRLGHKKSRNGCIRCKQRHVKQAAEQTSKTSSNSVDSPSTPGSNNTNKEQPPQLGSLIVAQGDSAESETCQSPATWLQSLRLLHHYDTTVCAILAHEQPTDEVWRITVPQAAFSHAFLMNGLLALSALHYAQCHPDQRREYILISSHFQSLALQSFSTRLQHISEENFEPYFLLATFVFILSMCSIADHQDQGVPPPPSDIAQSFLLLQGVQSICDFKPMETWSRDGPLGPLLADDSLPLMKPTGAFQMRMDLVYSLARDLSPSFEAINVRSSCILALESLRTIHAACTDPASGLRARRIWMWPISLTHVFIDLITQKHHVALILLAHYAALAKPFEHPHWMNNGWSSNVMASVEHALEEQWHEWIAWPKKSVVEGINVDEMEP</sequence>
<dbReference type="PANTHER" id="PTHR47784:SF5">
    <property type="entry name" value="STEROL UPTAKE CONTROL PROTEIN 2"/>
    <property type="match status" value="1"/>
</dbReference>
<dbReference type="AlphaFoldDB" id="A0A9P9IRY5"/>
<dbReference type="InterPro" id="IPR021858">
    <property type="entry name" value="Fun_TF"/>
</dbReference>
<evidence type="ECO:0000256" key="1">
    <source>
        <dbReference type="ARBA" id="ARBA00023242"/>
    </source>
</evidence>
<feature type="region of interest" description="Disordered" evidence="2">
    <location>
        <begin position="1"/>
        <end position="58"/>
    </location>
</feature>
<feature type="compositionally biased region" description="Basic residues" evidence="2">
    <location>
        <begin position="8"/>
        <end position="26"/>
    </location>
</feature>
<reference evidence="3" key="1">
    <citation type="journal article" date="2021" name="Nat. Commun.">
        <title>Genetic determinants of endophytism in the Arabidopsis root mycobiome.</title>
        <authorList>
            <person name="Mesny F."/>
            <person name="Miyauchi S."/>
            <person name="Thiergart T."/>
            <person name="Pickel B."/>
            <person name="Atanasova L."/>
            <person name="Karlsson M."/>
            <person name="Huettel B."/>
            <person name="Barry K.W."/>
            <person name="Haridas S."/>
            <person name="Chen C."/>
            <person name="Bauer D."/>
            <person name="Andreopoulos W."/>
            <person name="Pangilinan J."/>
            <person name="LaButti K."/>
            <person name="Riley R."/>
            <person name="Lipzen A."/>
            <person name="Clum A."/>
            <person name="Drula E."/>
            <person name="Henrissat B."/>
            <person name="Kohler A."/>
            <person name="Grigoriev I.V."/>
            <person name="Martin F.M."/>
            <person name="Hacquard S."/>
        </authorList>
    </citation>
    <scope>NUCLEOTIDE SEQUENCE</scope>
    <source>
        <strain evidence="3">MPI-CAGE-AT-0147</strain>
    </source>
</reference>
<keyword evidence="4" id="KW-1185">Reference proteome</keyword>
<feature type="compositionally biased region" description="Polar residues" evidence="2">
    <location>
        <begin position="29"/>
        <end position="55"/>
    </location>
</feature>
<keyword evidence="1" id="KW-0539">Nucleus</keyword>
<dbReference type="GO" id="GO:0001228">
    <property type="term" value="F:DNA-binding transcription activator activity, RNA polymerase II-specific"/>
    <property type="evidence" value="ECO:0007669"/>
    <property type="project" value="TreeGrafter"/>
</dbReference>
<gene>
    <name evidence="3" type="ORF">EDB81DRAFT_764125</name>
</gene>
<dbReference type="Pfam" id="PF11951">
    <property type="entry name" value="Fungal_trans_2"/>
    <property type="match status" value="1"/>
</dbReference>
<protein>
    <submittedName>
        <fullName evidence="3">Uncharacterized protein</fullName>
    </submittedName>
</protein>
<dbReference type="OrthoDB" id="3546279at2759"/>
<dbReference type="InterPro" id="IPR053157">
    <property type="entry name" value="Sterol_Uptake_Regulator"/>
</dbReference>
<evidence type="ECO:0000256" key="2">
    <source>
        <dbReference type="SAM" id="MobiDB-lite"/>
    </source>
</evidence>
<dbReference type="Proteomes" id="UP000738349">
    <property type="component" value="Unassembled WGS sequence"/>
</dbReference>